<dbReference type="Gene3D" id="3.40.50.10190">
    <property type="entry name" value="BRCT domain"/>
    <property type="match status" value="1"/>
</dbReference>
<name>A0A2V2VS24_TRYCR</name>
<dbReference type="InterPro" id="IPR001357">
    <property type="entry name" value="BRCT_dom"/>
</dbReference>
<dbReference type="VEuPathDB" id="TriTrypDB:TcG_06893"/>
<dbReference type="VEuPathDB" id="TriTrypDB:TcBrA4_0136930"/>
<dbReference type="VEuPathDB" id="TriTrypDB:TCDM_08905"/>
<dbReference type="GO" id="GO:0035861">
    <property type="term" value="C:site of double-strand break"/>
    <property type="evidence" value="ECO:0007669"/>
    <property type="project" value="TreeGrafter"/>
</dbReference>
<dbReference type="PANTHER" id="PTHR46677:SF1">
    <property type="entry name" value="SMC5-SMC6 COMPLEX LOCALIZATION FACTOR PROTEIN 1"/>
    <property type="match status" value="1"/>
</dbReference>
<dbReference type="SUPFAM" id="SSF52113">
    <property type="entry name" value="BRCT domain"/>
    <property type="match status" value="1"/>
</dbReference>
<dbReference type="GO" id="GO:1990166">
    <property type="term" value="P:protein localization to site of double-strand break"/>
    <property type="evidence" value="ECO:0007669"/>
    <property type="project" value="TreeGrafter"/>
</dbReference>
<dbReference type="VEuPathDB" id="TriTrypDB:BCY84_02467"/>
<dbReference type="VEuPathDB" id="TriTrypDB:TCSYLVIO_000208"/>
<dbReference type="VEuPathDB" id="TriTrypDB:TcCL_ESM05213"/>
<dbReference type="PANTHER" id="PTHR46677">
    <property type="entry name" value="SMC5-SMC6 COMPLEX LOCALIZATION FACTOR PROTEIN 1"/>
    <property type="match status" value="1"/>
</dbReference>
<dbReference type="SMR" id="A0A2V2VS24"/>
<dbReference type="Pfam" id="PF00533">
    <property type="entry name" value="BRCT"/>
    <property type="match status" value="1"/>
</dbReference>
<dbReference type="InterPro" id="IPR042479">
    <property type="entry name" value="Slf1"/>
</dbReference>
<dbReference type="SMART" id="SM00292">
    <property type="entry name" value="BRCT"/>
    <property type="match status" value="1"/>
</dbReference>
<dbReference type="VEuPathDB" id="TriTrypDB:TcYC6_0032560"/>
<comment type="caution">
    <text evidence="2">The sequence shown here is derived from an EMBL/GenBank/DDBJ whole genome shotgun (WGS) entry which is preliminary data.</text>
</comment>
<dbReference type="VEuPathDB" id="TriTrypDB:Tc_MARK_9462"/>
<organism evidence="2 3">
    <name type="scientific">Trypanosoma cruzi</name>
    <dbReference type="NCBI Taxonomy" id="5693"/>
    <lineage>
        <taxon>Eukaryota</taxon>
        <taxon>Discoba</taxon>
        <taxon>Euglenozoa</taxon>
        <taxon>Kinetoplastea</taxon>
        <taxon>Metakinetoplastina</taxon>
        <taxon>Trypanosomatida</taxon>
        <taxon>Trypanosomatidae</taxon>
        <taxon>Trypanosoma</taxon>
        <taxon>Schizotrypanum</taxon>
    </lineage>
</organism>
<proteinExistence type="predicted"/>
<dbReference type="GO" id="GO:2000781">
    <property type="term" value="P:positive regulation of double-strand break repair"/>
    <property type="evidence" value="ECO:0007669"/>
    <property type="project" value="InterPro"/>
</dbReference>
<dbReference type="VEuPathDB" id="TriTrypDB:TcCLB.509767.200"/>
<dbReference type="CDD" id="cd17738">
    <property type="entry name" value="BRCT_TopBP1_rpt7"/>
    <property type="match status" value="1"/>
</dbReference>
<evidence type="ECO:0000259" key="1">
    <source>
        <dbReference type="PROSITE" id="PS50172"/>
    </source>
</evidence>
<dbReference type="PROSITE" id="PS50172">
    <property type="entry name" value="BRCT"/>
    <property type="match status" value="1"/>
</dbReference>
<dbReference type="OrthoDB" id="273147at2759"/>
<sequence>MYAESTLPAPRVAYENLLQALMYERDSINDAYDSLLGLVRQNLCEDDTATPATCVLQGLTGMLRFIFERLYQHTSETALTFVKEIGLGSEEDACLEAVAALHDAIKAKMFAPNARMSDAKERNKHAGEGGEKLRGARQKCCIFAVSSHYEWGAKQEILEALTHKLHHTTVVLQRCEASKEPSMALQLGCNVLISPFMPTAPCAVAYATKEKVLQYACSCIEDEIDDELDALLHALDYTARPSTPLTEAATVKSPTNVAPVVSRNVLQGGIAASPQNATGALGVHESIKWQRSENNGFQPYTQTMKRPRVDLLSMSPAVLTEPTDFSLQLSQVIQYQRDSPSRTGPVLTADHAENSVLDPSQWRFQISNSLRESKDEVVSAISLLGGRVDHSKSYNPQTTHLVVAEGLAERTEKYLSCCAARKYIVSPRYVLESAKRGKWIVDRLHEYDKNPLRHLSNVSSTPPFHGWRVVLFTSTASVDTGIVTVLKAGGCTDITSYIFNTVAAPNIDCRCIEQASHLLVECKNVSRTGRFLTPPWFPDTLKRQDHRLFSLELLLHLLCFCPTSVFDEYGRPIDTLQLPPSCLLEIPLTDARLPGSLDRAVK</sequence>
<dbReference type="EMBL" id="PRFC01000248">
    <property type="protein sequence ID" value="PWU97123.1"/>
    <property type="molecule type" value="Genomic_DNA"/>
</dbReference>
<dbReference type="InterPro" id="IPR036420">
    <property type="entry name" value="BRCT_dom_sf"/>
</dbReference>
<dbReference type="VEuPathDB" id="TriTrypDB:C4B63_16g152"/>
<dbReference type="VEuPathDB" id="TriTrypDB:TcCLB.506219.10"/>
<dbReference type="OMA" id="LAYADEC"/>
<accession>A0A2V2VS24</accession>
<dbReference type="Proteomes" id="UP000246078">
    <property type="component" value="Unassembled WGS sequence"/>
</dbReference>
<dbReference type="VEuPathDB" id="TriTrypDB:ECC02_005427"/>
<evidence type="ECO:0000313" key="2">
    <source>
        <dbReference type="EMBL" id="PWU97123.1"/>
    </source>
</evidence>
<reference evidence="2 3" key="1">
    <citation type="journal article" date="2018" name="Microb. Genom.">
        <title>Expanding an expanded genome: long-read sequencing of Trypanosoma cruzi.</title>
        <authorList>
            <person name="Berna L."/>
            <person name="Rodriguez M."/>
            <person name="Chiribao M.L."/>
            <person name="Parodi-Talice A."/>
            <person name="Pita S."/>
            <person name="Rijo G."/>
            <person name="Alvarez-Valin F."/>
            <person name="Robello C."/>
        </authorList>
    </citation>
    <scope>NUCLEOTIDE SEQUENCE [LARGE SCALE GENOMIC DNA]</scope>
    <source>
        <strain evidence="2 3">TCC</strain>
    </source>
</reference>
<protein>
    <recommendedName>
        <fullName evidence="1">BRCT domain-containing protein</fullName>
    </recommendedName>
</protein>
<feature type="domain" description="BRCT" evidence="1">
    <location>
        <begin position="373"/>
        <end position="438"/>
    </location>
</feature>
<evidence type="ECO:0000313" key="3">
    <source>
        <dbReference type="Proteomes" id="UP000246078"/>
    </source>
</evidence>
<dbReference type="GO" id="GO:0005634">
    <property type="term" value="C:nucleus"/>
    <property type="evidence" value="ECO:0007669"/>
    <property type="project" value="TreeGrafter"/>
</dbReference>
<dbReference type="AlphaFoldDB" id="A0A2V2VS24"/>
<dbReference type="GO" id="GO:0006974">
    <property type="term" value="P:DNA damage response"/>
    <property type="evidence" value="ECO:0007669"/>
    <property type="project" value="TreeGrafter"/>
</dbReference>
<dbReference type="VEuPathDB" id="TriTrypDB:C3747_248g24"/>
<gene>
    <name evidence="2" type="ORF">C3747_248g24</name>
</gene>